<proteinExistence type="predicted"/>
<comment type="caution">
    <text evidence="2">The sequence shown here is derived from an EMBL/GenBank/DDBJ whole genome shotgun (WGS) entry which is preliminary data.</text>
</comment>
<dbReference type="RefSeq" id="WP_341427401.1">
    <property type="nucleotide sequence ID" value="NZ_JBBUTG010000013.1"/>
</dbReference>
<accession>A0ABU9BSN1</accession>
<keyword evidence="3" id="KW-1185">Reference proteome</keyword>
<feature type="region of interest" description="Disordered" evidence="1">
    <location>
        <begin position="55"/>
        <end position="74"/>
    </location>
</feature>
<gene>
    <name evidence="2" type="ORF">AACH06_19330</name>
</gene>
<evidence type="ECO:0000313" key="2">
    <source>
        <dbReference type="EMBL" id="MEK8032980.1"/>
    </source>
</evidence>
<evidence type="ECO:0000256" key="1">
    <source>
        <dbReference type="SAM" id="MobiDB-lite"/>
    </source>
</evidence>
<dbReference type="InterPro" id="IPR011990">
    <property type="entry name" value="TPR-like_helical_dom_sf"/>
</dbReference>
<evidence type="ECO:0000313" key="3">
    <source>
        <dbReference type="Proteomes" id="UP001371218"/>
    </source>
</evidence>
<dbReference type="Proteomes" id="UP001371218">
    <property type="component" value="Unassembled WGS sequence"/>
</dbReference>
<name>A0ABU9BSN1_9BURK</name>
<protein>
    <recommendedName>
        <fullName evidence="4">MalT-like TPR region domain-containing protein</fullName>
    </recommendedName>
</protein>
<evidence type="ECO:0008006" key="4">
    <source>
        <dbReference type="Google" id="ProtNLM"/>
    </source>
</evidence>
<organism evidence="2 3">
    <name type="scientific">Ideonella lacteola</name>
    <dbReference type="NCBI Taxonomy" id="2984193"/>
    <lineage>
        <taxon>Bacteria</taxon>
        <taxon>Pseudomonadati</taxon>
        <taxon>Pseudomonadota</taxon>
        <taxon>Betaproteobacteria</taxon>
        <taxon>Burkholderiales</taxon>
        <taxon>Sphaerotilaceae</taxon>
        <taxon>Ideonella</taxon>
    </lineage>
</organism>
<dbReference type="Gene3D" id="1.25.40.10">
    <property type="entry name" value="Tetratricopeptide repeat domain"/>
    <property type="match status" value="1"/>
</dbReference>
<reference evidence="2 3" key="1">
    <citation type="submission" date="2024-04" db="EMBL/GenBank/DDBJ databases">
        <title>Novel species of the genus Ideonella isolated from streams.</title>
        <authorList>
            <person name="Lu H."/>
        </authorList>
    </citation>
    <scope>NUCLEOTIDE SEQUENCE [LARGE SCALE GENOMIC DNA]</scope>
    <source>
        <strain evidence="2 3">DXS29W</strain>
    </source>
</reference>
<sequence>MLPAFAEAASVVQQIPQEITHAIESDDEPSPTAPSNTSLAGFSYLVDVLSRAEGARPQRRAAARPPGEEADGDEDPIAQAMSLANEGRFSESMALCARHRPHWLATANVERLGQCDFLILRGHQSSGRARDAVEAGFRALNWFEFFDQPPTRLYTCGLLALALACVGDAPKAFEILNVGKRLLPAMEAGSLYTALFFSYSGSTLWACGQLPEAAAAFEQSLQHLDSAKEPTRHRIVMQNLLSTRLQLAFEQPDGFDHAQVHEMLVTYREYAERDRAAGHLVSLARNAQFIGDAYWQLGQLEDARVALLGGIQAAEAAKSGPDRGMLLWRLARLDRLQNNHRSASTALALSIELLEQSQQLRELAAAHLEAAALHEARLHWHAAVASLREHLRIRDRVQKSEVEARMYSLRVQLDVAQEGAAFKETLGHPRPMRNTPQS</sequence>
<dbReference type="EMBL" id="JBBUTG010000013">
    <property type="protein sequence ID" value="MEK8032980.1"/>
    <property type="molecule type" value="Genomic_DNA"/>
</dbReference>
<dbReference type="SUPFAM" id="SSF48452">
    <property type="entry name" value="TPR-like"/>
    <property type="match status" value="2"/>
</dbReference>